<protein>
    <submittedName>
        <fullName evidence="1">Uncharacterized protein</fullName>
    </submittedName>
</protein>
<accession>A0A420U6V4</accession>
<name>A0A420U6V4_GIBIN</name>
<dbReference type="Proteomes" id="UP000283569">
    <property type="component" value="Unassembled WGS sequence"/>
</dbReference>
<reference evidence="1 2" key="1">
    <citation type="journal article" date="2018" name="Sci. Rep.">
        <title>Characterisation of pathogen-specific regions and novel effector candidates in Fusarium oxysporum f. sp. cepae.</title>
        <authorList>
            <person name="Armitage A.D."/>
            <person name="Taylor A."/>
            <person name="Sobczyk M.K."/>
            <person name="Baxter L."/>
            <person name="Greenfield B.P."/>
            <person name="Bates H.J."/>
            <person name="Wilson F."/>
            <person name="Jackson A.C."/>
            <person name="Ott S."/>
            <person name="Harrison R.J."/>
            <person name="Clarkson J.P."/>
        </authorList>
    </citation>
    <scope>NUCLEOTIDE SEQUENCE [LARGE SCALE GENOMIC DNA]</scope>
    <source>
        <strain evidence="1 2">Fp_A8</strain>
    </source>
</reference>
<dbReference type="EMBL" id="MRDB01000002">
    <property type="protein sequence ID" value="RKL49536.1"/>
    <property type="molecule type" value="Genomic_DNA"/>
</dbReference>
<comment type="caution">
    <text evidence="1">The sequence shown here is derived from an EMBL/GenBank/DDBJ whole genome shotgun (WGS) entry which is preliminary data.</text>
</comment>
<evidence type="ECO:0000313" key="2">
    <source>
        <dbReference type="Proteomes" id="UP000283569"/>
    </source>
</evidence>
<dbReference type="AlphaFoldDB" id="A0A420U6V4"/>
<gene>
    <name evidence="1" type="ORF">BFJ72_g995</name>
</gene>
<sequence length="178" mass="19827">MTPTATALTRLSRSRLSQLRARGSVCSLKLGMIMSIPSANSSELKAIYLTDEGMSFLEGVRLLWTSYRNYTTSLQGGTEVGPVPTVPYKKPISGESCDWNIGISKNSINNRNGPSNYHERRSNVFPLSQTFSQLRLSQNIVVRDEADMELLSEYTFFLLASPVTTSALSFMQHSTIYQ</sequence>
<organism evidence="1 2">
    <name type="scientific">Gibberella intermedia</name>
    <name type="common">Bulb rot disease fungus</name>
    <name type="synonym">Fusarium proliferatum</name>
    <dbReference type="NCBI Taxonomy" id="948311"/>
    <lineage>
        <taxon>Eukaryota</taxon>
        <taxon>Fungi</taxon>
        <taxon>Dikarya</taxon>
        <taxon>Ascomycota</taxon>
        <taxon>Pezizomycotina</taxon>
        <taxon>Sordariomycetes</taxon>
        <taxon>Hypocreomycetidae</taxon>
        <taxon>Hypocreales</taxon>
        <taxon>Nectriaceae</taxon>
        <taxon>Fusarium</taxon>
        <taxon>Fusarium fujikuroi species complex</taxon>
    </lineage>
</organism>
<proteinExistence type="predicted"/>
<evidence type="ECO:0000313" key="1">
    <source>
        <dbReference type="EMBL" id="RKL49536.1"/>
    </source>
</evidence>